<reference evidence="4 5" key="1">
    <citation type="submission" date="2020-08" db="EMBL/GenBank/DDBJ databases">
        <title>Plant Genome Project.</title>
        <authorList>
            <person name="Zhang R.-G."/>
        </authorList>
    </citation>
    <scope>NUCLEOTIDE SEQUENCE [LARGE SCALE GENOMIC DNA]</scope>
    <source>
        <tissue evidence="4">Rhizome</tissue>
    </source>
</reference>
<dbReference type="PANTHER" id="PTHR45868:SF93">
    <property type="entry name" value="OS12G0144600 PROTEIN"/>
    <property type="match status" value="1"/>
</dbReference>
<comment type="caution">
    <text evidence="4">The sequence shown here is derived from an EMBL/GenBank/DDBJ whole genome shotgun (WGS) entry which is preliminary data.</text>
</comment>
<evidence type="ECO:0000256" key="1">
    <source>
        <dbReference type="ARBA" id="ARBA00022723"/>
    </source>
</evidence>
<keyword evidence="1" id="KW-0479">Metal-binding</keyword>
<dbReference type="CDD" id="cd00371">
    <property type="entry name" value="HMA"/>
    <property type="match status" value="1"/>
</dbReference>
<feature type="compositionally biased region" description="Low complexity" evidence="2">
    <location>
        <begin position="121"/>
        <end position="140"/>
    </location>
</feature>
<gene>
    <name evidence="4" type="ORF">ZIOFF_041872</name>
</gene>
<dbReference type="GO" id="GO:0046872">
    <property type="term" value="F:metal ion binding"/>
    <property type="evidence" value="ECO:0007669"/>
    <property type="project" value="UniProtKB-KW"/>
</dbReference>
<feature type="compositionally biased region" description="Low complexity" evidence="2">
    <location>
        <begin position="242"/>
        <end position="251"/>
    </location>
</feature>
<evidence type="ECO:0000313" key="4">
    <source>
        <dbReference type="EMBL" id="KAG6501985.1"/>
    </source>
</evidence>
<evidence type="ECO:0000313" key="5">
    <source>
        <dbReference type="Proteomes" id="UP000734854"/>
    </source>
</evidence>
<dbReference type="PROSITE" id="PS50846">
    <property type="entry name" value="HMA_2"/>
    <property type="match status" value="1"/>
</dbReference>
<keyword evidence="5" id="KW-1185">Reference proteome</keyword>
<protein>
    <recommendedName>
        <fullName evidence="3">HMA domain-containing protein</fullName>
    </recommendedName>
</protein>
<accession>A0A8J5L6A4</accession>
<evidence type="ECO:0000259" key="3">
    <source>
        <dbReference type="PROSITE" id="PS50846"/>
    </source>
</evidence>
<dbReference type="AlphaFoldDB" id="A0A8J5L6A4"/>
<sequence>MSKEEDIKFLKIQTCTLKVNIHCDGCKKKVKKLLQKIEGVYTTSIDAEQGKVTVSGNVDPATLIKKLAKAGKHAELLGGGNGNNKEGQKAPPQNGKGQPKENGKPQKGGGGNGGGKEQKAQLPQLTPQQQMMLQQQLQQMKGAKDLQMPPQLKGGFNFSPQKNPKAANFALPPKGCDDDYDDEDDYDDDYEDDDDEMDDFDCFDADLEDDFKDIKIKPAVAAPAQDKKGGNGKKGGEAPVHGKAVGNNNEGKNGKKGGGGGGSATKSNGGGGGGKNDGGGPQEGKNGANNNKGTGNANGGGSDNTNPGGNGGKKGGAKNEAGVGGGQPLVNPRMMGQSFPGMGAQIAGNMLPHPAMGHMGATASAAALQGLPAGTPHPPGYYQVGMTPPPAEAIAAANPYQQQQYMAAVMQQQQQQQQRMMMMNAAQDRAFQPPMMGYARPPIPAYYSMNLPPPTMAPPHHSDTYTYFSDENADSSCTIM</sequence>
<feature type="compositionally biased region" description="Gly residues" evidence="2">
    <location>
        <begin position="256"/>
        <end position="282"/>
    </location>
</feature>
<feature type="compositionally biased region" description="Low complexity" evidence="2">
    <location>
        <begin position="284"/>
        <end position="295"/>
    </location>
</feature>
<feature type="compositionally biased region" description="Acidic residues" evidence="2">
    <location>
        <begin position="178"/>
        <end position="204"/>
    </location>
</feature>
<feature type="compositionally biased region" description="Gly residues" evidence="2">
    <location>
        <begin position="296"/>
        <end position="314"/>
    </location>
</feature>
<dbReference type="Pfam" id="PF00403">
    <property type="entry name" value="HMA"/>
    <property type="match status" value="1"/>
</dbReference>
<evidence type="ECO:0000256" key="2">
    <source>
        <dbReference type="SAM" id="MobiDB-lite"/>
    </source>
</evidence>
<feature type="compositionally biased region" description="Gly residues" evidence="2">
    <location>
        <begin position="106"/>
        <end position="115"/>
    </location>
</feature>
<dbReference type="InterPro" id="IPR006121">
    <property type="entry name" value="HMA_dom"/>
</dbReference>
<feature type="region of interest" description="Disordered" evidence="2">
    <location>
        <begin position="216"/>
        <end position="337"/>
    </location>
</feature>
<name>A0A8J5L6A4_ZINOF</name>
<organism evidence="4 5">
    <name type="scientific">Zingiber officinale</name>
    <name type="common">Ginger</name>
    <name type="synonym">Amomum zingiber</name>
    <dbReference type="NCBI Taxonomy" id="94328"/>
    <lineage>
        <taxon>Eukaryota</taxon>
        <taxon>Viridiplantae</taxon>
        <taxon>Streptophyta</taxon>
        <taxon>Embryophyta</taxon>
        <taxon>Tracheophyta</taxon>
        <taxon>Spermatophyta</taxon>
        <taxon>Magnoliopsida</taxon>
        <taxon>Liliopsida</taxon>
        <taxon>Zingiberales</taxon>
        <taxon>Zingiberaceae</taxon>
        <taxon>Zingiber</taxon>
    </lineage>
</organism>
<dbReference type="PANTHER" id="PTHR45868">
    <property type="entry name" value="HEAVY METAL-ASSOCIATED ISOPRENYLATED PLANT PROTEIN 33-RELATED"/>
    <property type="match status" value="1"/>
</dbReference>
<dbReference type="FunFam" id="3.30.70.100:FF:000008">
    <property type="entry name" value="Copper transport protein ATOX1"/>
    <property type="match status" value="1"/>
</dbReference>
<dbReference type="EMBL" id="JACMSC010000011">
    <property type="protein sequence ID" value="KAG6501985.1"/>
    <property type="molecule type" value="Genomic_DNA"/>
</dbReference>
<dbReference type="OrthoDB" id="689350at2759"/>
<dbReference type="Proteomes" id="UP000734854">
    <property type="component" value="Unassembled WGS sequence"/>
</dbReference>
<feature type="region of interest" description="Disordered" evidence="2">
    <location>
        <begin position="75"/>
        <end position="204"/>
    </location>
</feature>
<proteinExistence type="predicted"/>
<feature type="domain" description="HMA" evidence="3">
    <location>
        <begin position="12"/>
        <end position="75"/>
    </location>
</feature>